<evidence type="ECO:0000256" key="3">
    <source>
        <dbReference type="ARBA" id="ARBA00023082"/>
    </source>
</evidence>
<dbReference type="InterPro" id="IPR039425">
    <property type="entry name" value="RNA_pol_sigma-70-like"/>
</dbReference>
<evidence type="ECO:0000256" key="1">
    <source>
        <dbReference type="ARBA" id="ARBA00010641"/>
    </source>
</evidence>
<keyword evidence="3 6" id="KW-0731">Sigma factor</keyword>
<organism evidence="8 9">
    <name type="scientific">Aerophobetes bacterium</name>
    <dbReference type="NCBI Taxonomy" id="2030807"/>
    <lineage>
        <taxon>Bacteria</taxon>
        <taxon>Candidatus Aerophobota</taxon>
    </lineage>
</organism>
<keyword evidence="4 6" id="KW-0238">DNA-binding</keyword>
<dbReference type="EMBL" id="QMPY01000118">
    <property type="protein sequence ID" value="RLE07132.1"/>
    <property type="molecule type" value="Genomic_DNA"/>
</dbReference>
<dbReference type="NCBIfam" id="TIGR02937">
    <property type="entry name" value="sigma70-ECF"/>
    <property type="match status" value="1"/>
</dbReference>
<evidence type="ECO:0000313" key="8">
    <source>
        <dbReference type="EMBL" id="RLE07132.1"/>
    </source>
</evidence>
<dbReference type="Proteomes" id="UP000277457">
    <property type="component" value="Unassembled WGS sequence"/>
</dbReference>
<dbReference type="GO" id="GO:0016987">
    <property type="term" value="F:sigma factor activity"/>
    <property type="evidence" value="ECO:0007669"/>
    <property type="project" value="UniProtKB-KW"/>
</dbReference>
<keyword evidence="5 6" id="KW-0804">Transcription</keyword>
<dbReference type="GO" id="GO:0006352">
    <property type="term" value="P:DNA-templated transcription initiation"/>
    <property type="evidence" value="ECO:0007669"/>
    <property type="project" value="InterPro"/>
</dbReference>
<gene>
    <name evidence="8" type="ORF">DRZ78_03495</name>
</gene>
<dbReference type="PANTHER" id="PTHR43133:SF51">
    <property type="entry name" value="RNA POLYMERASE SIGMA FACTOR"/>
    <property type="match status" value="1"/>
</dbReference>
<keyword evidence="2 6" id="KW-0805">Transcription regulation</keyword>
<accession>A0A662D0C6</accession>
<evidence type="ECO:0000256" key="5">
    <source>
        <dbReference type="ARBA" id="ARBA00023163"/>
    </source>
</evidence>
<comment type="caution">
    <text evidence="8">The sequence shown here is derived from an EMBL/GenBank/DDBJ whole genome shotgun (WGS) entry which is preliminary data.</text>
</comment>
<dbReference type="PROSITE" id="PS01063">
    <property type="entry name" value="SIGMA70_ECF"/>
    <property type="match status" value="1"/>
</dbReference>
<dbReference type="InterPro" id="IPR007627">
    <property type="entry name" value="RNA_pol_sigma70_r2"/>
</dbReference>
<dbReference type="Gene3D" id="1.10.10.10">
    <property type="entry name" value="Winged helix-like DNA-binding domain superfamily/Winged helix DNA-binding domain"/>
    <property type="match status" value="1"/>
</dbReference>
<dbReference type="Gene3D" id="1.10.1740.10">
    <property type="match status" value="1"/>
</dbReference>
<dbReference type="PANTHER" id="PTHR43133">
    <property type="entry name" value="RNA POLYMERASE ECF-TYPE SIGMA FACTO"/>
    <property type="match status" value="1"/>
</dbReference>
<dbReference type="SUPFAM" id="SSF88659">
    <property type="entry name" value="Sigma3 and sigma4 domains of RNA polymerase sigma factors"/>
    <property type="match status" value="1"/>
</dbReference>
<comment type="similarity">
    <text evidence="1 6">Belongs to the sigma-70 factor family. ECF subfamily.</text>
</comment>
<reference evidence="8 9" key="1">
    <citation type="submission" date="2018-06" db="EMBL/GenBank/DDBJ databases">
        <title>Extensive metabolic versatility and redundancy in microbially diverse, dynamic hydrothermal sediments.</title>
        <authorList>
            <person name="Dombrowski N."/>
            <person name="Teske A."/>
            <person name="Baker B.J."/>
        </authorList>
    </citation>
    <scope>NUCLEOTIDE SEQUENCE [LARGE SCALE GENOMIC DNA]</scope>
    <source>
        <strain evidence="8">B7_G13</strain>
    </source>
</reference>
<evidence type="ECO:0000256" key="2">
    <source>
        <dbReference type="ARBA" id="ARBA00023015"/>
    </source>
</evidence>
<dbReference type="InterPro" id="IPR013325">
    <property type="entry name" value="RNA_pol_sigma_r2"/>
</dbReference>
<dbReference type="AlphaFoldDB" id="A0A662D0C6"/>
<proteinExistence type="inferred from homology"/>
<name>A0A662D0C6_UNCAE</name>
<protein>
    <recommendedName>
        <fullName evidence="6">RNA polymerase sigma factor</fullName>
    </recommendedName>
</protein>
<dbReference type="InterPro" id="IPR000838">
    <property type="entry name" value="RNA_pol_sigma70_ECF_CS"/>
</dbReference>
<dbReference type="InterPro" id="IPR036388">
    <property type="entry name" value="WH-like_DNA-bd_sf"/>
</dbReference>
<sequence length="208" mass="25145">MISLDQCLVERVKHGDLKAFDELYCRYLKPIYGYVYKRVNHREDAEDITQDVFVRVFRHIKDFRGEASFASWLYLIAKNEVLSFFRKRTQLRKLLRENHLYPEKRLSFVENVEKDYFVSLLYQAIKNLPLRQRETVILHGLKEIPFLKISYTLGESKQATKSTYYRAIRNLRKHFKKRSFLLEQKTRAYDSSSFPVSKRVKTRQRPFF</sequence>
<evidence type="ECO:0000259" key="7">
    <source>
        <dbReference type="Pfam" id="PF04542"/>
    </source>
</evidence>
<evidence type="ECO:0000256" key="4">
    <source>
        <dbReference type="ARBA" id="ARBA00023125"/>
    </source>
</evidence>
<dbReference type="InterPro" id="IPR013324">
    <property type="entry name" value="RNA_pol_sigma_r3/r4-like"/>
</dbReference>
<dbReference type="Pfam" id="PF04542">
    <property type="entry name" value="Sigma70_r2"/>
    <property type="match status" value="1"/>
</dbReference>
<dbReference type="GO" id="GO:0003677">
    <property type="term" value="F:DNA binding"/>
    <property type="evidence" value="ECO:0007669"/>
    <property type="project" value="UniProtKB-KW"/>
</dbReference>
<evidence type="ECO:0000256" key="6">
    <source>
        <dbReference type="RuleBase" id="RU000716"/>
    </source>
</evidence>
<evidence type="ECO:0000313" key="9">
    <source>
        <dbReference type="Proteomes" id="UP000277457"/>
    </source>
</evidence>
<dbReference type="InterPro" id="IPR014284">
    <property type="entry name" value="RNA_pol_sigma-70_dom"/>
</dbReference>
<dbReference type="SUPFAM" id="SSF88946">
    <property type="entry name" value="Sigma2 domain of RNA polymerase sigma factors"/>
    <property type="match status" value="1"/>
</dbReference>
<feature type="domain" description="RNA polymerase sigma-70 region 2" evidence="7">
    <location>
        <begin position="23"/>
        <end position="89"/>
    </location>
</feature>